<dbReference type="Proteomes" id="UP001172684">
    <property type="component" value="Unassembled WGS sequence"/>
</dbReference>
<keyword evidence="2" id="KW-1185">Reference proteome</keyword>
<evidence type="ECO:0000313" key="2">
    <source>
        <dbReference type="Proteomes" id="UP001172684"/>
    </source>
</evidence>
<dbReference type="SUPFAM" id="SSF49329">
    <property type="entry name" value="Cu,Zn superoxide dismutase-like"/>
    <property type="match status" value="1"/>
</dbReference>
<dbReference type="InterPro" id="IPR036423">
    <property type="entry name" value="SOD-like_Cu/Zn_dom_sf"/>
</dbReference>
<reference evidence="1" key="1">
    <citation type="submission" date="2022-10" db="EMBL/GenBank/DDBJ databases">
        <title>Culturing micro-colonial fungi from biological soil crusts in the Mojave desert and describing Neophaeococcomyces mojavensis, and introducing the new genera and species Taxawa tesnikishii.</title>
        <authorList>
            <person name="Kurbessoian T."/>
            <person name="Stajich J.E."/>
        </authorList>
    </citation>
    <scope>NUCLEOTIDE SEQUENCE</scope>
    <source>
        <strain evidence="1">TK_1</strain>
    </source>
</reference>
<proteinExistence type="predicted"/>
<comment type="caution">
    <text evidence="1">The sequence shown here is derived from an EMBL/GenBank/DDBJ whole genome shotgun (WGS) entry which is preliminary data.</text>
</comment>
<dbReference type="EMBL" id="JAPDRL010000061">
    <property type="protein sequence ID" value="KAJ9660955.1"/>
    <property type="molecule type" value="Genomic_DNA"/>
</dbReference>
<name>A0ABQ9NPK2_9PEZI</name>
<sequence length="132" mass="14171">MATEVSSTRLYLGSFLSEGEDQASDWLRGPAGQEDLLSHGGEETPCDATAPQTCQVGDLGGKHGNITSGSFHAAYTDLYASLVPGVGSFFGNRSVVVHFANTMRKRYSRPLLFTAASFFLSSVHRLPTSPRN</sequence>
<dbReference type="Gene3D" id="2.60.40.200">
    <property type="entry name" value="Superoxide dismutase, copper/zinc binding domain"/>
    <property type="match status" value="1"/>
</dbReference>
<organism evidence="1 2">
    <name type="scientific">Coniosporium apollinis</name>
    <dbReference type="NCBI Taxonomy" id="61459"/>
    <lineage>
        <taxon>Eukaryota</taxon>
        <taxon>Fungi</taxon>
        <taxon>Dikarya</taxon>
        <taxon>Ascomycota</taxon>
        <taxon>Pezizomycotina</taxon>
        <taxon>Dothideomycetes</taxon>
        <taxon>Dothideomycetes incertae sedis</taxon>
        <taxon>Coniosporium</taxon>
    </lineage>
</organism>
<evidence type="ECO:0000313" key="1">
    <source>
        <dbReference type="EMBL" id="KAJ9660955.1"/>
    </source>
</evidence>
<protein>
    <submittedName>
        <fullName evidence="1">Uncharacterized protein</fullName>
    </submittedName>
</protein>
<gene>
    <name evidence="1" type="ORF">H2201_006683</name>
</gene>
<accession>A0ABQ9NPK2</accession>